<evidence type="ECO:0000313" key="1">
    <source>
        <dbReference type="EMBL" id="KAI8046286.1"/>
    </source>
</evidence>
<proteinExistence type="predicted"/>
<dbReference type="EMBL" id="JAMKOV010000001">
    <property type="protein sequence ID" value="KAI8046286.1"/>
    <property type="molecule type" value="Genomic_DNA"/>
</dbReference>
<name>A0A9P9Z016_9MUSC</name>
<dbReference type="AlphaFoldDB" id="A0A9P9Z016"/>
<keyword evidence="2" id="KW-1185">Reference proteome</keyword>
<reference evidence="1" key="1">
    <citation type="journal article" date="2023" name="Genome Biol. Evol.">
        <title>Long-read-based Genome Assembly of Drosophila gunungcola Reveals Fewer Chemosensory Genes in Flower-breeding Species.</title>
        <authorList>
            <person name="Negi A."/>
            <person name="Liao B.Y."/>
            <person name="Yeh S.D."/>
        </authorList>
    </citation>
    <scope>NUCLEOTIDE SEQUENCE</scope>
    <source>
        <strain evidence="1">Sukarami</strain>
    </source>
</reference>
<accession>A0A9P9Z016</accession>
<comment type="caution">
    <text evidence="1">The sequence shown here is derived from an EMBL/GenBank/DDBJ whole genome shotgun (WGS) entry which is preliminary data.</text>
</comment>
<protein>
    <submittedName>
        <fullName evidence="1">Uncharacterized protein</fullName>
    </submittedName>
</protein>
<dbReference type="Proteomes" id="UP001059596">
    <property type="component" value="Chromosome 3R"/>
</dbReference>
<sequence>MPNIRFAAPQEDDNDTVPDERGALKAIHHGQRFSRKLKRRLTQRTIAEARALKKQSKEAIHVLFYAAELVSITSKLTRTTHNTHTY</sequence>
<evidence type="ECO:0000313" key="2">
    <source>
        <dbReference type="Proteomes" id="UP001059596"/>
    </source>
</evidence>
<gene>
    <name evidence="1" type="ORF">M5D96_002488</name>
</gene>
<organism evidence="1 2">
    <name type="scientific">Drosophila gunungcola</name>
    <name type="common">fruit fly</name>
    <dbReference type="NCBI Taxonomy" id="103775"/>
    <lineage>
        <taxon>Eukaryota</taxon>
        <taxon>Metazoa</taxon>
        <taxon>Ecdysozoa</taxon>
        <taxon>Arthropoda</taxon>
        <taxon>Hexapoda</taxon>
        <taxon>Insecta</taxon>
        <taxon>Pterygota</taxon>
        <taxon>Neoptera</taxon>
        <taxon>Endopterygota</taxon>
        <taxon>Diptera</taxon>
        <taxon>Brachycera</taxon>
        <taxon>Muscomorpha</taxon>
        <taxon>Ephydroidea</taxon>
        <taxon>Drosophilidae</taxon>
        <taxon>Drosophila</taxon>
        <taxon>Sophophora</taxon>
    </lineage>
</organism>